<dbReference type="SUPFAM" id="SSF51011">
    <property type="entry name" value="Glycosyl hydrolase domain"/>
    <property type="match status" value="1"/>
</dbReference>
<dbReference type="InterPro" id="IPR017853">
    <property type="entry name" value="GH"/>
</dbReference>
<accession>A0A381VQ00</accession>
<evidence type="ECO:0000313" key="4">
    <source>
        <dbReference type="EMBL" id="SVA42416.1"/>
    </source>
</evidence>
<name>A0A381VQ00_9ZZZZ</name>
<sequence length="536" mass="61850">MKEWWRGGVIYQIYPRSYQDSNNDGIGDLAGITSRLEYISELGVDGIWISPIFTSPMKDMGYDVSDYRDIDPLFGDLKDFDRLVEKAHSLGLKVMIDQVLSHSSDQHPFFQASKQDKQNDKADWYVWVDPLPNGAPPNNWLSIFEGIAWEWESRRKQYYQHNFLVSQPDFNFHNPEVREWLKENVKFWLDRGVDGFRLDTVNYYFHDPQLRDNPPRNYDKDNPPVNPYYMQDHVYSISQPENVDFVEELRELLDQYGETAMIGEISNLDLMAEYTAGNNRLHLAYSFELLGPVFSASHIRKTLEHFFKIAPQGIPCWSFSNHDVIRHVSRWAAHGSSPEALAKQTAALLLSLEGSICLFQGEELGQLETEMEFSELTDPFGIRFWPENKGRDGCRTPMSWDSNLENAGFSEADPWLPVKNPQLERAVEQQKNKDSVLSFYREMLKFRKNSTALSEGRTVFYDSDEPVLSFSRKSDDQNVVCVFNLSKEEVSLQIEGLKDINNHPLLHAKADGEVLSLGPNGFCFFFGDLDKDIVIQ</sequence>
<dbReference type="PANTHER" id="PTHR10357">
    <property type="entry name" value="ALPHA-AMYLASE FAMILY MEMBER"/>
    <property type="match status" value="1"/>
</dbReference>
<dbReference type="SUPFAM" id="SSF51445">
    <property type="entry name" value="(Trans)glycosidases"/>
    <property type="match status" value="1"/>
</dbReference>
<evidence type="ECO:0000256" key="1">
    <source>
        <dbReference type="ARBA" id="ARBA00022801"/>
    </source>
</evidence>
<dbReference type="InterPro" id="IPR013780">
    <property type="entry name" value="Glyco_hydro_b"/>
</dbReference>
<dbReference type="FunFam" id="3.90.400.10:FF:000002">
    <property type="entry name" value="Sucrose isomerase"/>
    <property type="match status" value="1"/>
</dbReference>
<dbReference type="InterPro" id="IPR045857">
    <property type="entry name" value="O16G_dom_2"/>
</dbReference>
<dbReference type="Gene3D" id="3.20.20.80">
    <property type="entry name" value="Glycosidases"/>
    <property type="match status" value="1"/>
</dbReference>
<dbReference type="InterPro" id="IPR006047">
    <property type="entry name" value="GH13_cat_dom"/>
</dbReference>
<organism evidence="4">
    <name type="scientific">marine metagenome</name>
    <dbReference type="NCBI Taxonomy" id="408172"/>
    <lineage>
        <taxon>unclassified sequences</taxon>
        <taxon>metagenomes</taxon>
        <taxon>ecological metagenomes</taxon>
    </lineage>
</organism>
<dbReference type="SMART" id="SM00642">
    <property type="entry name" value="Aamy"/>
    <property type="match status" value="1"/>
</dbReference>
<dbReference type="Gene3D" id="2.60.40.1180">
    <property type="entry name" value="Golgi alpha-mannosidase II"/>
    <property type="match status" value="1"/>
</dbReference>
<dbReference type="Pfam" id="PF00128">
    <property type="entry name" value="Alpha-amylase"/>
    <property type="match status" value="1"/>
</dbReference>
<dbReference type="EMBL" id="UINC01009458">
    <property type="protein sequence ID" value="SVA42416.1"/>
    <property type="molecule type" value="Genomic_DNA"/>
</dbReference>
<evidence type="ECO:0000256" key="2">
    <source>
        <dbReference type="ARBA" id="ARBA00023295"/>
    </source>
</evidence>
<feature type="domain" description="Glycosyl hydrolase family 13 catalytic" evidence="3">
    <location>
        <begin position="12"/>
        <end position="395"/>
    </location>
</feature>
<dbReference type="AlphaFoldDB" id="A0A381VQ00"/>
<protein>
    <recommendedName>
        <fullName evidence="3">Glycosyl hydrolase family 13 catalytic domain-containing protein</fullName>
    </recommendedName>
</protein>
<gene>
    <name evidence="4" type="ORF">METZ01_LOCUS95270</name>
</gene>
<dbReference type="CDD" id="cd11330">
    <property type="entry name" value="AmyAc_OligoGlu"/>
    <property type="match status" value="1"/>
</dbReference>
<keyword evidence="2" id="KW-0326">Glycosidase</keyword>
<dbReference type="Gene3D" id="3.90.400.10">
    <property type="entry name" value="Oligo-1,6-glucosidase, Domain 2"/>
    <property type="match status" value="1"/>
</dbReference>
<proteinExistence type="predicted"/>
<dbReference type="GO" id="GO:0009313">
    <property type="term" value="P:oligosaccharide catabolic process"/>
    <property type="evidence" value="ECO:0007669"/>
    <property type="project" value="TreeGrafter"/>
</dbReference>
<dbReference type="PANTHER" id="PTHR10357:SF179">
    <property type="entry name" value="NEUTRAL AND BASIC AMINO ACID TRANSPORT PROTEIN RBAT"/>
    <property type="match status" value="1"/>
</dbReference>
<dbReference type="GO" id="GO:0004556">
    <property type="term" value="F:alpha-amylase activity"/>
    <property type="evidence" value="ECO:0007669"/>
    <property type="project" value="TreeGrafter"/>
</dbReference>
<keyword evidence="1" id="KW-0378">Hydrolase</keyword>
<evidence type="ECO:0000259" key="3">
    <source>
        <dbReference type="SMART" id="SM00642"/>
    </source>
</evidence>
<reference evidence="4" key="1">
    <citation type="submission" date="2018-05" db="EMBL/GenBank/DDBJ databases">
        <authorList>
            <person name="Lanie J.A."/>
            <person name="Ng W.-L."/>
            <person name="Kazmierczak K.M."/>
            <person name="Andrzejewski T.M."/>
            <person name="Davidsen T.M."/>
            <person name="Wayne K.J."/>
            <person name="Tettelin H."/>
            <person name="Glass J.I."/>
            <person name="Rusch D."/>
            <person name="Podicherti R."/>
            <person name="Tsui H.-C.T."/>
            <person name="Winkler M.E."/>
        </authorList>
    </citation>
    <scope>NUCLEOTIDE SEQUENCE</scope>
</reference>